<evidence type="ECO:0000256" key="10">
    <source>
        <dbReference type="ARBA" id="ARBA00023004"/>
    </source>
</evidence>
<keyword evidence="6 13" id="KW-0812">Transmembrane</keyword>
<comment type="similarity">
    <text evidence="12">Belongs to the cytochrome b561 family.</text>
</comment>
<evidence type="ECO:0000313" key="16">
    <source>
        <dbReference type="Proteomes" id="UP000474957"/>
    </source>
</evidence>
<feature type="transmembrane region" description="Helical" evidence="13">
    <location>
        <begin position="16"/>
        <end position="36"/>
    </location>
</feature>
<feature type="transmembrane region" description="Helical" evidence="13">
    <location>
        <begin position="159"/>
        <end position="180"/>
    </location>
</feature>
<dbReference type="InterPro" id="IPR011577">
    <property type="entry name" value="Cyt_b561_bac/Ni-Hgenase"/>
</dbReference>
<dbReference type="EMBL" id="WIND01000001">
    <property type="protein sequence ID" value="MSU88126.1"/>
    <property type="molecule type" value="Genomic_DNA"/>
</dbReference>
<feature type="transmembrane region" description="Helical" evidence="13">
    <location>
        <begin position="96"/>
        <end position="113"/>
    </location>
</feature>
<evidence type="ECO:0000256" key="7">
    <source>
        <dbReference type="ARBA" id="ARBA00022723"/>
    </source>
</evidence>
<reference evidence="15 16" key="1">
    <citation type="submission" date="2019-10" db="EMBL/GenBank/DDBJ databases">
        <title>Cognatihalovulum marinum gen. nov. sp. nov., a new member of the family Rhodobacteraceae isolated from deep seawater of the Northwest Indian Ocean.</title>
        <authorList>
            <person name="Ruan C."/>
            <person name="Wang J."/>
            <person name="Zheng X."/>
            <person name="Song L."/>
            <person name="Zhu Y."/>
            <person name="Huang Y."/>
            <person name="Lu Z."/>
            <person name="Du W."/>
            <person name="Huang L."/>
            <person name="Dai X."/>
        </authorList>
    </citation>
    <scope>NUCLEOTIDE SEQUENCE [LARGE SCALE GENOMIC DNA]</scope>
    <source>
        <strain evidence="15 16">2CG4</strain>
    </source>
</reference>
<keyword evidence="8" id="KW-0249">Electron transport</keyword>
<keyword evidence="9 13" id="KW-1133">Transmembrane helix</keyword>
<evidence type="ECO:0000256" key="5">
    <source>
        <dbReference type="ARBA" id="ARBA00022617"/>
    </source>
</evidence>
<evidence type="ECO:0000256" key="3">
    <source>
        <dbReference type="ARBA" id="ARBA00022448"/>
    </source>
</evidence>
<evidence type="ECO:0000256" key="6">
    <source>
        <dbReference type="ARBA" id="ARBA00022692"/>
    </source>
</evidence>
<organism evidence="15 16">
    <name type="scientific">Halovulum marinum</name>
    <dbReference type="NCBI Taxonomy" id="2662447"/>
    <lineage>
        <taxon>Bacteria</taxon>
        <taxon>Pseudomonadati</taxon>
        <taxon>Pseudomonadota</taxon>
        <taxon>Alphaproteobacteria</taxon>
        <taxon>Rhodobacterales</taxon>
        <taxon>Paracoccaceae</taxon>
        <taxon>Halovulum</taxon>
    </lineage>
</organism>
<dbReference type="SUPFAM" id="SSF81342">
    <property type="entry name" value="Transmembrane di-heme cytochromes"/>
    <property type="match status" value="1"/>
</dbReference>
<dbReference type="GO" id="GO:0022904">
    <property type="term" value="P:respiratory electron transport chain"/>
    <property type="evidence" value="ECO:0007669"/>
    <property type="project" value="InterPro"/>
</dbReference>
<gene>
    <name evidence="15" type="ORF">GE300_00675</name>
</gene>
<dbReference type="Proteomes" id="UP000474957">
    <property type="component" value="Unassembled WGS sequence"/>
</dbReference>
<dbReference type="PANTHER" id="PTHR30529">
    <property type="entry name" value="CYTOCHROME B561"/>
    <property type="match status" value="1"/>
</dbReference>
<evidence type="ECO:0000256" key="8">
    <source>
        <dbReference type="ARBA" id="ARBA00022982"/>
    </source>
</evidence>
<keyword evidence="4" id="KW-1003">Cell membrane</keyword>
<comment type="cofactor">
    <cofactor evidence="1">
        <name>heme b</name>
        <dbReference type="ChEBI" id="CHEBI:60344"/>
    </cofactor>
</comment>
<dbReference type="GO" id="GO:0046872">
    <property type="term" value="F:metal ion binding"/>
    <property type="evidence" value="ECO:0007669"/>
    <property type="project" value="UniProtKB-KW"/>
</dbReference>
<evidence type="ECO:0000313" key="15">
    <source>
        <dbReference type="EMBL" id="MSU88126.1"/>
    </source>
</evidence>
<sequence>MALRDGPGGWGWPSRVLHWGMAALIAAMLGLGVYMIRIERDLIVQYQLIQLHKSLGATALLLAVLRLGWRLAQPGRPALPAAMPAWQRRAATASHLALYALMLALPVSGWLTASASPLNDADAVPFRIPNMVFGLFELPDPFPRGTEALEAALGTLHRGLALTLALLLTVHVAAAVKHHLHDRDQVLRRMWRG</sequence>
<dbReference type="InterPro" id="IPR016174">
    <property type="entry name" value="Di-haem_cyt_TM"/>
</dbReference>
<evidence type="ECO:0000259" key="14">
    <source>
        <dbReference type="Pfam" id="PF01292"/>
    </source>
</evidence>
<dbReference type="AlphaFoldDB" id="A0A6L5YUM0"/>
<dbReference type="GO" id="GO:0005886">
    <property type="term" value="C:plasma membrane"/>
    <property type="evidence" value="ECO:0007669"/>
    <property type="project" value="UniProtKB-SubCell"/>
</dbReference>
<dbReference type="RefSeq" id="WP_154443900.1">
    <property type="nucleotide sequence ID" value="NZ_WIND01000001.1"/>
</dbReference>
<comment type="subcellular location">
    <subcellularLocation>
        <location evidence="2">Cell membrane</location>
        <topology evidence="2">Multi-pass membrane protein</topology>
    </subcellularLocation>
</comment>
<evidence type="ECO:0000256" key="2">
    <source>
        <dbReference type="ARBA" id="ARBA00004651"/>
    </source>
</evidence>
<keyword evidence="3" id="KW-0813">Transport</keyword>
<evidence type="ECO:0000256" key="9">
    <source>
        <dbReference type="ARBA" id="ARBA00022989"/>
    </source>
</evidence>
<evidence type="ECO:0000256" key="1">
    <source>
        <dbReference type="ARBA" id="ARBA00001970"/>
    </source>
</evidence>
<dbReference type="GO" id="GO:0020037">
    <property type="term" value="F:heme binding"/>
    <property type="evidence" value="ECO:0007669"/>
    <property type="project" value="TreeGrafter"/>
</dbReference>
<evidence type="ECO:0000256" key="4">
    <source>
        <dbReference type="ARBA" id="ARBA00022475"/>
    </source>
</evidence>
<accession>A0A6L5YUM0</accession>
<dbReference type="InterPro" id="IPR052168">
    <property type="entry name" value="Cytochrome_b561_oxidase"/>
</dbReference>
<feature type="domain" description="Cytochrome b561 bacterial/Ni-hydrogenase" evidence="14">
    <location>
        <begin position="10"/>
        <end position="193"/>
    </location>
</feature>
<keyword evidence="16" id="KW-1185">Reference proteome</keyword>
<proteinExistence type="inferred from homology"/>
<keyword evidence="5" id="KW-0349">Heme</keyword>
<keyword evidence="7" id="KW-0479">Metal-binding</keyword>
<dbReference type="Pfam" id="PF01292">
    <property type="entry name" value="Ni_hydr_CYTB"/>
    <property type="match status" value="1"/>
</dbReference>
<evidence type="ECO:0000256" key="12">
    <source>
        <dbReference type="ARBA" id="ARBA00037975"/>
    </source>
</evidence>
<name>A0A6L5YUM0_9RHOB</name>
<keyword evidence="10" id="KW-0408">Iron</keyword>
<dbReference type="Gene3D" id="1.20.950.20">
    <property type="entry name" value="Transmembrane di-heme cytochromes, Chain C"/>
    <property type="match status" value="1"/>
</dbReference>
<dbReference type="PANTHER" id="PTHR30529:SF1">
    <property type="entry name" value="CYTOCHROME B561 HOMOLOG 2"/>
    <property type="match status" value="1"/>
</dbReference>
<evidence type="ECO:0000256" key="11">
    <source>
        <dbReference type="ARBA" id="ARBA00023136"/>
    </source>
</evidence>
<keyword evidence="11 13" id="KW-0472">Membrane</keyword>
<dbReference type="GO" id="GO:0009055">
    <property type="term" value="F:electron transfer activity"/>
    <property type="evidence" value="ECO:0007669"/>
    <property type="project" value="InterPro"/>
</dbReference>
<evidence type="ECO:0000256" key="13">
    <source>
        <dbReference type="SAM" id="Phobius"/>
    </source>
</evidence>
<protein>
    <submittedName>
        <fullName evidence="15">Cytochrome b</fullName>
    </submittedName>
</protein>
<comment type="caution">
    <text evidence="15">The sequence shown here is derived from an EMBL/GenBank/DDBJ whole genome shotgun (WGS) entry which is preliminary data.</text>
</comment>